<dbReference type="InterPro" id="IPR019540">
    <property type="entry name" value="PtdIno-glycan_biosynth_class_S"/>
</dbReference>
<reference evidence="11 12" key="1">
    <citation type="submission" date="2023-08" db="EMBL/GenBank/DDBJ databases">
        <title>A Necator americanus chromosomal reference genome.</title>
        <authorList>
            <person name="Ilik V."/>
            <person name="Petrzelkova K.J."/>
            <person name="Pardy F."/>
            <person name="Fuh T."/>
            <person name="Niatou-Singa F.S."/>
            <person name="Gouil Q."/>
            <person name="Baker L."/>
            <person name="Ritchie M.E."/>
            <person name="Jex A.R."/>
            <person name="Gazzola D."/>
            <person name="Li H."/>
            <person name="Toshio Fujiwara R."/>
            <person name="Zhan B."/>
            <person name="Aroian R.V."/>
            <person name="Pafco B."/>
            <person name="Schwarz E.M."/>
        </authorList>
    </citation>
    <scope>NUCLEOTIDE SEQUENCE [LARGE SCALE GENOMIC DNA]</scope>
    <source>
        <strain evidence="11 12">Aroian</strain>
        <tissue evidence="11">Whole animal</tissue>
    </source>
</reference>
<keyword evidence="9" id="KW-0325">Glycoprotein</keyword>
<evidence type="ECO:0000256" key="4">
    <source>
        <dbReference type="ARBA" id="ARBA00022502"/>
    </source>
</evidence>
<evidence type="ECO:0008006" key="13">
    <source>
        <dbReference type="Google" id="ProtNLM"/>
    </source>
</evidence>
<evidence type="ECO:0000256" key="5">
    <source>
        <dbReference type="ARBA" id="ARBA00022692"/>
    </source>
</evidence>
<gene>
    <name evidence="11" type="primary">Necator_chrIV.g14202</name>
    <name evidence="11" type="ORF">RB195_000908</name>
</gene>
<proteinExistence type="inferred from homology"/>
<evidence type="ECO:0000313" key="11">
    <source>
        <dbReference type="EMBL" id="KAK6747981.1"/>
    </source>
</evidence>
<evidence type="ECO:0000256" key="9">
    <source>
        <dbReference type="ARBA" id="ARBA00023180"/>
    </source>
</evidence>
<dbReference type="Proteomes" id="UP001303046">
    <property type="component" value="Unassembled WGS sequence"/>
</dbReference>
<protein>
    <recommendedName>
        <fullName evidence="13">GPI transamidase component PIG-S</fullName>
    </recommendedName>
</protein>
<keyword evidence="4" id="KW-0337">GPI-anchor biosynthesis</keyword>
<comment type="subcellular location">
    <subcellularLocation>
        <location evidence="1">Endoplasmic reticulum membrane</location>
        <topology evidence="1">Multi-pass membrane protein</topology>
    </subcellularLocation>
</comment>
<keyword evidence="12" id="KW-1185">Reference proteome</keyword>
<feature type="transmembrane region" description="Helical" evidence="10">
    <location>
        <begin position="546"/>
        <end position="571"/>
    </location>
</feature>
<dbReference type="Pfam" id="PF10510">
    <property type="entry name" value="PIG-S"/>
    <property type="match status" value="1"/>
</dbReference>
<dbReference type="PANTHER" id="PTHR21072:SF13">
    <property type="entry name" value="GPI TRANSAMIDASE COMPONENT PIG-S"/>
    <property type="match status" value="1"/>
</dbReference>
<dbReference type="PANTHER" id="PTHR21072">
    <property type="entry name" value="GPI TRANSAMIDASE COMPONENT PIG-S"/>
    <property type="match status" value="1"/>
</dbReference>
<sequence>MDWFGVCVGGSLLLGIVAFSSGYPYAVNSFSSFIDWLRTGSDESKTKLEEENPPKNMSELIERLPESFHKYMREELPYRRAAAIVFIAIVLGMGTPLWYHTTRTYRAPFETFSEEQVVPLSIQIRLVVTNESFITEINDVANAVLNKITEGQVKAPLDIHWTVLNQGVRDVGALESEHISKSDSLDVFVAVVPPEHWSHFSATVVFLSRGRWALVQYTSDRTKLEERLQSLLWEVMIDVPHLNSIVKRDLREKMQPWQIAALSPSHQKRLVWDSAPLSMNYIVQIIHVHDNASPLTVPSDNVIMEVVEVFARRLQHVTRLQISSEHLWDFEISNFFEVDVQGRLTLSQQQTERLLKEVDSQLQTVESSFPVLKILIIEKEEPVVMLDSFGEDSRGAAVASWGAIIPRISLGETLDDAQPAARVLAALRILLGVDSELPATWKRAPVPLAEWEIERMRLRAVLDNAMRAMSAVSALKALTEKITNVVISDDVAAKANDAVRLVKEGLSNREAPQLDKISAGRKLADEALSDPSLLAMLYFPKDQTMAVYLPIMLPTLIPMFGSIIALCKWALGWS</sequence>
<dbReference type="EMBL" id="JAVFWL010000004">
    <property type="protein sequence ID" value="KAK6747981.1"/>
    <property type="molecule type" value="Genomic_DNA"/>
</dbReference>
<accession>A0ABR1DBW1</accession>
<evidence type="ECO:0000256" key="2">
    <source>
        <dbReference type="ARBA" id="ARBA00004687"/>
    </source>
</evidence>
<keyword evidence="6" id="KW-0256">Endoplasmic reticulum</keyword>
<evidence type="ECO:0000256" key="6">
    <source>
        <dbReference type="ARBA" id="ARBA00022824"/>
    </source>
</evidence>
<evidence type="ECO:0000256" key="8">
    <source>
        <dbReference type="ARBA" id="ARBA00023136"/>
    </source>
</evidence>
<feature type="transmembrane region" description="Helical" evidence="10">
    <location>
        <begin position="81"/>
        <end position="99"/>
    </location>
</feature>
<keyword evidence="8 10" id="KW-0472">Membrane</keyword>
<organism evidence="11 12">
    <name type="scientific">Necator americanus</name>
    <name type="common">Human hookworm</name>
    <dbReference type="NCBI Taxonomy" id="51031"/>
    <lineage>
        <taxon>Eukaryota</taxon>
        <taxon>Metazoa</taxon>
        <taxon>Ecdysozoa</taxon>
        <taxon>Nematoda</taxon>
        <taxon>Chromadorea</taxon>
        <taxon>Rhabditida</taxon>
        <taxon>Rhabditina</taxon>
        <taxon>Rhabditomorpha</taxon>
        <taxon>Strongyloidea</taxon>
        <taxon>Ancylostomatidae</taxon>
        <taxon>Bunostominae</taxon>
        <taxon>Necator</taxon>
    </lineage>
</organism>
<evidence type="ECO:0000256" key="7">
    <source>
        <dbReference type="ARBA" id="ARBA00022989"/>
    </source>
</evidence>
<keyword evidence="7 10" id="KW-1133">Transmembrane helix</keyword>
<evidence type="ECO:0000313" key="12">
    <source>
        <dbReference type="Proteomes" id="UP001303046"/>
    </source>
</evidence>
<comment type="similarity">
    <text evidence="3">Belongs to the PIGS family.</text>
</comment>
<comment type="pathway">
    <text evidence="2">Glycolipid biosynthesis; glycosylphosphatidylinositol-anchor biosynthesis.</text>
</comment>
<evidence type="ECO:0000256" key="10">
    <source>
        <dbReference type="SAM" id="Phobius"/>
    </source>
</evidence>
<keyword evidence="5 10" id="KW-0812">Transmembrane</keyword>
<evidence type="ECO:0000256" key="3">
    <source>
        <dbReference type="ARBA" id="ARBA00005316"/>
    </source>
</evidence>
<name>A0ABR1DBW1_NECAM</name>
<comment type="caution">
    <text evidence="11">The sequence shown here is derived from an EMBL/GenBank/DDBJ whole genome shotgun (WGS) entry which is preliminary data.</text>
</comment>
<evidence type="ECO:0000256" key="1">
    <source>
        <dbReference type="ARBA" id="ARBA00004477"/>
    </source>
</evidence>